<dbReference type="Gene3D" id="3.30.40.10">
    <property type="entry name" value="Zinc/RING finger domain, C3HC4 (zinc finger)"/>
    <property type="match status" value="2"/>
</dbReference>
<evidence type="ECO:0000256" key="1">
    <source>
        <dbReference type="ARBA" id="ARBA00004123"/>
    </source>
</evidence>
<dbReference type="InterPro" id="IPR012677">
    <property type="entry name" value="Nucleotide-bd_a/b_plait_sf"/>
</dbReference>
<feature type="compositionally biased region" description="Polar residues" evidence="14">
    <location>
        <begin position="837"/>
        <end position="848"/>
    </location>
</feature>
<evidence type="ECO:0000256" key="6">
    <source>
        <dbReference type="ARBA" id="ARBA00022771"/>
    </source>
</evidence>
<dbReference type="Proteomes" id="UP001527925">
    <property type="component" value="Unassembled WGS sequence"/>
</dbReference>
<evidence type="ECO:0000256" key="11">
    <source>
        <dbReference type="PROSITE-ProRule" id="PRU00146"/>
    </source>
</evidence>
<dbReference type="SUPFAM" id="SSF57903">
    <property type="entry name" value="FYVE/PHD zinc finger"/>
    <property type="match status" value="2"/>
</dbReference>
<keyword evidence="18" id="KW-0012">Acyltransferase</keyword>
<feature type="domain" description="PHD-type" evidence="15">
    <location>
        <begin position="234"/>
        <end position="293"/>
    </location>
</feature>
<dbReference type="EMBL" id="JADGIZ020000088">
    <property type="protein sequence ID" value="KAL2911751.1"/>
    <property type="molecule type" value="Genomic_DNA"/>
</dbReference>
<keyword evidence="8" id="KW-0156">Chromatin regulator</keyword>
<keyword evidence="9" id="KW-0007">Acetylation</keyword>
<dbReference type="SUPFAM" id="SSF54928">
    <property type="entry name" value="RNA-binding domain, RBD"/>
    <property type="match status" value="1"/>
</dbReference>
<evidence type="ECO:0000256" key="12">
    <source>
        <dbReference type="PROSITE-ProRule" id="PRU00176"/>
    </source>
</evidence>
<feature type="region of interest" description="Disordered" evidence="14">
    <location>
        <begin position="890"/>
        <end position="909"/>
    </location>
</feature>
<dbReference type="InterPro" id="IPR036388">
    <property type="entry name" value="WH-like_DNA-bd_sf"/>
</dbReference>
<name>A0ABR4MWY3_9FUNG</name>
<feature type="domain" description="MYST-type HAT" evidence="17">
    <location>
        <begin position="517"/>
        <end position="791"/>
    </location>
</feature>
<dbReference type="Gene3D" id="3.30.60.60">
    <property type="entry name" value="N-acetyl transferase-like"/>
    <property type="match status" value="1"/>
</dbReference>
<dbReference type="PROSITE" id="PS50102">
    <property type="entry name" value="RRM"/>
    <property type="match status" value="1"/>
</dbReference>
<dbReference type="Gene3D" id="1.10.10.10">
    <property type="entry name" value="Winged helix-like DNA-binding domain superfamily/Winged helix DNA-binding domain"/>
    <property type="match status" value="1"/>
</dbReference>
<keyword evidence="7" id="KW-0862">Zinc</keyword>
<dbReference type="PANTHER" id="PTHR10615:SF161">
    <property type="entry name" value="HISTONE ACETYLTRANSFERASE KAT7"/>
    <property type="match status" value="1"/>
</dbReference>
<dbReference type="Pfam" id="PF00628">
    <property type="entry name" value="PHD"/>
    <property type="match status" value="2"/>
</dbReference>
<keyword evidence="5" id="KW-0479">Metal-binding</keyword>
<dbReference type="Pfam" id="PF17772">
    <property type="entry name" value="zf-MYST"/>
    <property type="match status" value="1"/>
</dbReference>
<dbReference type="PROSITE" id="PS50016">
    <property type="entry name" value="ZF_PHD_2"/>
    <property type="match status" value="2"/>
</dbReference>
<accession>A0ABR4MWY3</accession>
<evidence type="ECO:0000313" key="19">
    <source>
        <dbReference type="Proteomes" id="UP001527925"/>
    </source>
</evidence>
<feature type="domain" description="PHD-type" evidence="15">
    <location>
        <begin position="290"/>
        <end position="340"/>
    </location>
</feature>
<dbReference type="CDD" id="cd12240">
    <property type="entry name" value="RRM_NCBP2"/>
    <property type="match status" value="1"/>
</dbReference>
<evidence type="ECO:0000259" key="17">
    <source>
        <dbReference type="PROSITE" id="PS51726"/>
    </source>
</evidence>
<dbReference type="InterPro" id="IPR002717">
    <property type="entry name" value="HAT_MYST-type"/>
</dbReference>
<feature type="region of interest" description="Disordered" evidence="14">
    <location>
        <begin position="800"/>
        <end position="819"/>
    </location>
</feature>
<dbReference type="Gene3D" id="3.30.70.330">
    <property type="match status" value="1"/>
</dbReference>
<feature type="region of interest" description="Disordered" evidence="14">
    <location>
        <begin position="824"/>
        <end position="852"/>
    </location>
</feature>
<dbReference type="InterPro" id="IPR000504">
    <property type="entry name" value="RRM_dom"/>
</dbReference>
<dbReference type="SMART" id="SM00249">
    <property type="entry name" value="PHD"/>
    <property type="match status" value="2"/>
</dbReference>
<keyword evidence="10 13" id="KW-0539">Nucleus</keyword>
<dbReference type="InterPro" id="IPR016181">
    <property type="entry name" value="Acyl_CoA_acyltransferase"/>
</dbReference>
<dbReference type="PROSITE" id="PS51726">
    <property type="entry name" value="MYST_HAT"/>
    <property type="match status" value="1"/>
</dbReference>
<evidence type="ECO:0000256" key="10">
    <source>
        <dbReference type="ARBA" id="ARBA00023242"/>
    </source>
</evidence>
<dbReference type="InterPro" id="IPR035979">
    <property type="entry name" value="RBD_domain_sf"/>
</dbReference>
<evidence type="ECO:0000256" key="2">
    <source>
        <dbReference type="ARBA" id="ARBA00010107"/>
    </source>
</evidence>
<dbReference type="EC" id="2.3.1.48" evidence="3 13"/>
<evidence type="ECO:0000256" key="4">
    <source>
        <dbReference type="ARBA" id="ARBA00022679"/>
    </source>
</evidence>
<dbReference type="InterPro" id="IPR050603">
    <property type="entry name" value="MYST_HAT"/>
</dbReference>
<evidence type="ECO:0000256" key="5">
    <source>
        <dbReference type="ARBA" id="ARBA00022723"/>
    </source>
</evidence>
<evidence type="ECO:0000259" key="16">
    <source>
        <dbReference type="PROSITE" id="PS50102"/>
    </source>
</evidence>
<dbReference type="Gene3D" id="3.40.630.30">
    <property type="match status" value="1"/>
</dbReference>
<comment type="caution">
    <text evidence="18">The sequence shown here is derived from an EMBL/GenBank/DDBJ whole genome shotgun (WGS) entry which is preliminary data.</text>
</comment>
<evidence type="ECO:0000256" key="3">
    <source>
        <dbReference type="ARBA" id="ARBA00013184"/>
    </source>
</evidence>
<organism evidence="18 19">
    <name type="scientific">Polyrhizophydium stewartii</name>
    <dbReference type="NCBI Taxonomy" id="2732419"/>
    <lineage>
        <taxon>Eukaryota</taxon>
        <taxon>Fungi</taxon>
        <taxon>Fungi incertae sedis</taxon>
        <taxon>Chytridiomycota</taxon>
        <taxon>Chytridiomycota incertae sedis</taxon>
        <taxon>Chytridiomycetes</taxon>
        <taxon>Rhizophydiales</taxon>
        <taxon>Rhizophydiales incertae sedis</taxon>
        <taxon>Polyrhizophydium</taxon>
    </lineage>
</organism>
<dbReference type="SUPFAM" id="SSF55729">
    <property type="entry name" value="Acyl-CoA N-acyltransferases (Nat)"/>
    <property type="match status" value="1"/>
</dbReference>
<keyword evidence="19" id="KW-1185">Reference proteome</keyword>
<feature type="domain" description="RRM" evidence="16">
    <location>
        <begin position="34"/>
        <end position="112"/>
    </location>
</feature>
<feature type="region of interest" description="Disordered" evidence="14">
    <location>
        <begin position="864"/>
        <end position="884"/>
    </location>
</feature>
<dbReference type="InterPro" id="IPR034148">
    <property type="entry name" value="NCBP2_RRM"/>
</dbReference>
<evidence type="ECO:0000256" key="13">
    <source>
        <dbReference type="RuleBase" id="RU361211"/>
    </source>
</evidence>
<dbReference type="InterPro" id="IPR011011">
    <property type="entry name" value="Znf_FYVE_PHD"/>
</dbReference>
<dbReference type="SMART" id="SM00360">
    <property type="entry name" value="RRM"/>
    <property type="match status" value="1"/>
</dbReference>
<proteinExistence type="inferred from homology"/>
<feature type="region of interest" description="Disordered" evidence="14">
    <location>
        <begin position="186"/>
        <end position="230"/>
    </location>
</feature>
<evidence type="ECO:0000256" key="8">
    <source>
        <dbReference type="ARBA" id="ARBA00022853"/>
    </source>
</evidence>
<dbReference type="InterPro" id="IPR013083">
    <property type="entry name" value="Znf_RING/FYVE/PHD"/>
</dbReference>
<dbReference type="InterPro" id="IPR001965">
    <property type="entry name" value="Znf_PHD"/>
</dbReference>
<feature type="compositionally biased region" description="Low complexity" evidence="14">
    <location>
        <begin position="397"/>
        <end position="431"/>
    </location>
</feature>
<keyword evidence="4 18" id="KW-0808">Transferase</keyword>
<evidence type="ECO:0000256" key="7">
    <source>
        <dbReference type="ARBA" id="ARBA00022833"/>
    </source>
</evidence>
<keyword evidence="6 11" id="KW-0863">Zinc-finger</keyword>
<sequence length="909" mass="99312">MAGVVRPLGAPSTYKDWRYEGGVEQFDRDVAVSSTLYVGNLSFFTTEEQIYELFSKCGEIKRIIMGLDRIKKTPCGFCFVEFYRRQDALDCMSFVNGTKLDERIVRTDVDPGFRMGRQYGRGRSGGQVRDEHREDYDEGRGGWGARMREDEVREQQQRDVYGGPGGLADVPQGSSDFYTKAYLRAPAAGDGGKRGRDGDGDGDGDADAAAAARRRRDQRAEGGDSGSDGGSDDDPFCAVCGGTADCNAAHDPEDMLSCADCPVSAHASCLKPTAASQARIAAVPWQCAECRCCAFCGNRGDDDRLLLCDDCDRGAHIYCLDPPLPSIPDGDWVCEECTAARPPAAKTAQVPPNPPFEDAHPAGPKLAKIPQPAAMQPPQIPASDLSARPPLAPTTPAPAAANAAPSVTPATSLSSPDSPAVPADPTAAAAARQRRRRQLGPASPPAWVDKAQAVLFFGNKLLPEDADVSRCTPQPKDRLLFQQARDLAYRAEQRLRDAAIKASGGGAAASLDTSGERALPRIPLIRIGKWQISTWYAAPYPEEYNVLPTLFLCEFCLKYMKSDFTLERHKLKCPLKHPPGDEIYRDGDISVFEVDGRKNKIYCQNLCLLAKMFLDHKTLYYDVEPFLFYVMTKNDEHGCHLIGYFSKEKRSSSNYNLSCIMTLPVHQRRGYGNFLIDFSYLLSKHEEKPGSPEKPLSDLGAFSYRYYWRATIVRTILELDKTQISIQELSRRTRMTVDDVVLTLHLLGMLVKDATGRYVIRCNMPALRELDDKIRAKGHLVVKPENLRWSPFLFKRSHSAAFPSSPSNSEERDKDTAEAAATTAPLPNGAHGVNGDSCGQLNGSQTHSDAAEQPDAVKIEPAEHIPASQHSSPQAKRIALGTHVGADAKANGKADVNADGNAAPSAMVE</sequence>
<protein>
    <recommendedName>
        <fullName evidence="3 13">Histone acetyltransferase</fullName>
        <ecNumber evidence="3 13">2.3.1.48</ecNumber>
    </recommendedName>
</protein>
<comment type="similarity">
    <text evidence="2 13">Belongs to the MYST (SAS/MOZ) family.</text>
</comment>
<comment type="catalytic activity">
    <reaction evidence="13">
        <text>L-lysyl-[protein] + acetyl-CoA = N(6)-acetyl-L-lysyl-[protein] + CoA + H(+)</text>
        <dbReference type="Rhea" id="RHEA:45948"/>
        <dbReference type="Rhea" id="RHEA-COMP:9752"/>
        <dbReference type="Rhea" id="RHEA-COMP:10731"/>
        <dbReference type="ChEBI" id="CHEBI:15378"/>
        <dbReference type="ChEBI" id="CHEBI:29969"/>
        <dbReference type="ChEBI" id="CHEBI:57287"/>
        <dbReference type="ChEBI" id="CHEBI:57288"/>
        <dbReference type="ChEBI" id="CHEBI:61930"/>
        <dbReference type="EC" id="2.3.1.48"/>
    </reaction>
</comment>
<feature type="compositionally biased region" description="Basic and acidic residues" evidence="14">
    <location>
        <begin position="128"/>
        <end position="157"/>
    </location>
</feature>
<keyword evidence="12" id="KW-0694">RNA-binding</keyword>
<evidence type="ECO:0000256" key="9">
    <source>
        <dbReference type="ARBA" id="ARBA00022990"/>
    </source>
</evidence>
<dbReference type="GO" id="GO:0061733">
    <property type="term" value="F:protein-lysine-acetyltransferase activity"/>
    <property type="evidence" value="ECO:0007669"/>
    <property type="project" value="UniProtKB-EC"/>
</dbReference>
<dbReference type="PANTHER" id="PTHR10615">
    <property type="entry name" value="HISTONE ACETYLTRANSFERASE"/>
    <property type="match status" value="1"/>
</dbReference>
<dbReference type="Pfam" id="PF00076">
    <property type="entry name" value="RRM_1"/>
    <property type="match status" value="1"/>
</dbReference>
<reference evidence="18 19" key="1">
    <citation type="submission" date="2023-09" db="EMBL/GenBank/DDBJ databases">
        <title>Pangenome analysis of Batrachochytrium dendrobatidis and related Chytrids.</title>
        <authorList>
            <person name="Yacoub M.N."/>
            <person name="Stajich J.E."/>
            <person name="James T.Y."/>
        </authorList>
    </citation>
    <scope>NUCLEOTIDE SEQUENCE [LARGE SCALE GENOMIC DNA]</scope>
    <source>
        <strain evidence="18 19">JEL0888</strain>
    </source>
</reference>
<feature type="region of interest" description="Disordered" evidence="14">
    <location>
        <begin position="115"/>
        <end position="173"/>
    </location>
</feature>
<evidence type="ECO:0000256" key="14">
    <source>
        <dbReference type="SAM" id="MobiDB-lite"/>
    </source>
</evidence>
<dbReference type="InterPro" id="IPR040706">
    <property type="entry name" value="Zf-MYST"/>
</dbReference>
<evidence type="ECO:0000313" key="18">
    <source>
        <dbReference type="EMBL" id="KAL2911751.1"/>
    </source>
</evidence>
<dbReference type="InterPro" id="IPR019787">
    <property type="entry name" value="Znf_PHD-finger"/>
</dbReference>
<gene>
    <name evidence="18" type="primary">SAS3</name>
    <name evidence="18" type="ORF">HK105_208754</name>
</gene>
<dbReference type="Pfam" id="PF01853">
    <property type="entry name" value="MOZ_SAS"/>
    <property type="match status" value="1"/>
</dbReference>
<evidence type="ECO:0000259" key="15">
    <source>
        <dbReference type="PROSITE" id="PS50016"/>
    </source>
</evidence>
<comment type="subcellular location">
    <subcellularLocation>
        <location evidence="1 13">Nucleus</location>
    </subcellularLocation>
</comment>
<feature type="region of interest" description="Disordered" evidence="14">
    <location>
        <begin position="345"/>
        <end position="444"/>
    </location>
</feature>